<feature type="domain" description="GGDEF" evidence="4">
    <location>
        <begin position="338"/>
        <end position="469"/>
    </location>
</feature>
<dbReference type="EMBL" id="VENC01000002">
    <property type="protein sequence ID" value="MTI97386.1"/>
    <property type="molecule type" value="Genomic_DNA"/>
</dbReference>
<dbReference type="GO" id="GO:0006355">
    <property type="term" value="P:regulation of DNA-templated transcription"/>
    <property type="evidence" value="ECO:0007669"/>
    <property type="project" value="InterPro"/>
</dbReference>
<dbReference type="CDD" id="cd00130">
    <property type="entry name" value="PAS"/>
    <property type="match status" value="1"/>
</dbReference>
<dbReference type="Proteomes" id="UP000431462">
    <property type="component" value="Unassembled WGS sequence"/>
</dbReference>
<dbReference type="Gene3D" id="3.30.70.270">
    <property type="match status" value="1"/>
</dbReference>
<evidence type="ECO:0000256" key="2">
    <source>
        <dbReference type="ARBA" id="ARBA00012528"/>
    </source>
</evidence>
<dbReference type="SMART" id="SM00267">
    <property type="entry name" value="GGDEF"/>
    <property type="match status" value="1"/>
</dbReference>
<dbReference type="PANTHER" id="PTHR45138:SF9">
    <property type="entry name" value="DIGUANYLATE CYCLASE DGCM-RELATED"/>
    <property type="match status" value="1"/>
</dbReference>
<dbReference type="GO" id="GO:1902201">
    <property type="term" value="P:negative regulation of bacterial-type flagellum-dependent cell motility"/>
    <property type="evidence" value="ECO:0007669"/>
    <property type="project" value="TreeGrafter"/>
</dbReference>
<dbReference type="NCBIfam" id="TIGR00229">
    <property type="entry name" value="sensory_box"/>
    <property type="match status" value="1"/>
</dbReference>
<dbReference type="InterPro" id="IPR000014">
    <property type="entry name" value="PAS"/>
</dbReference>
<evidence type="ECO:0000259" key="4">
    <source>
        <dbReference type="PROSITE" id="PS50887"/>
    </source>
</evidence>
<dbReference type="InterPro" id="IPR035965">
    <property type="entry name" value="PAS-like_dom_sf"/>
</dbReference>
<dbReference type="NCBIfam" id="TIGR00254">
    <property type="entry name" value="GGDEF"/>
    <property type="match status" value="1"/>
</dbReference>
<protein>
    <recommendedName>
        <fullName evidence="2">diguanylate cyclase</fullName>
        <ecNumber evidence="2">2.7.7.65</ecNumber>
    </recommendedName>
</protein>
<dbReference type="GO" id="GO:0052621">
    <property type="term" value="F:diguanylate cyclase activity"/>
    <property type="evidence" value="ECO:0007669"/>
    <property type="project" value="UniProtKB-EC"/>
</dbReference>
<dbReference type="GO" id="GO:0043709">
    <property type="term" value="P:cell adhesion involved in single-species biofilm formation"/>
    <property type="evidence" value="ECO:0007669"/>
    <property type="project" value="TreeGrafter"/>
</dbReference>
<dbReference type="Pfam" id="PF00989">
    <property type="entry name" value="PAS"/>
    <property type="match status" value="1"/>
</dbReference>
<dbReference type="InterPro" id="IPR043128">
    <property type="entry name" value="Rev_trsase/Diguanyl_cyclase"/>
</dbReference>
<dbReference type="SMART" id="SM00091">
    <property type="entry name" value="PAS"/>
    <property type="match status" value="1"/>
</dbReference>
<comment type="caution">
    <text evidence="5">The sequence shown here is derived from an EMBL/GenBank/DDBJ whole genome shotgun (WGS) entry which is preliminary data.</text>
</comment>
<dbReference type="InterPro" id="IPR013767">
    <property type="entry name" value="PAS_fold"/>
</dbReference>
<dbReference type="InterPro" id="IPR029787">
    <property type="entry name" value="Nucleotide_cyclase"/>
</dbReference>
<dbReference type="SUPFAM" id="SSF55785">
    <property type="entry name" value="PYP-like sensor domain (PAS domain)"/>
    <property type="match status" value="1"/>
</dbReference>
<proteinExistence type="predicted"/>
<sequence length="469" mass="52676">MPIENVLLSVDDKEKAFNLQALFENSPSPVLISNLSQRIVFTNPAADRFFRTGTTKLIGSSIRTLFSTTELTEYTEQTEDNQTNWNSVIQTPMRFSARTISEQLNCEIQQSPIRNCAGSVEYILFVVLQILGKPGMEQTLKALQRITSSRDLTFEQRVEKILSLGVGHFGLPIACLSRVEGKLYTVMHVIDPKHQVQPGMTFDLADTYCDRVMKADKAVGYHHFSQSHSKSHTCFHHFGLEAYIGAPIYVDGTRFGTITFSSPEPTTAFEPTDLEVIELFASWIGHEIAREGDINSLERAQHELERLASEDPLTRLLNRRSIERWFKTESARAARYKLTMSAGLLDIDNFKKINDSLGHDAGDRVLVELASLCRHELRETDAVARWGGEELLFLFNHTSTDEAETVLSRIASHFRELDLGDEVSSQEFTFSAGIVPVRPAETLTAVVSRADSALYTAKRAGKNRIVRAE</sequence>
<dbReference type="EC" id="2.7.7.65" evidence="2"/>
<evidence type="ECO:0000256" key="1">
    <source>
        <dbReference type="ARBA" id="ARBA00001946"/>
    </source>
</evidence>
<evidence type="ECO:0000313" key="6">
    <source>
        <dbReference type="Proteomes" id="UP000431462"/>
    </source>
</evidence>
<dbReference type="Gene3D" id="3.30.450.40">
    <property type="match status" value="1"/>
</dbReference>
<dbReference type="PANTHER" id="PTHR45138">
    <property type="entry name" value="REGULATORY COMPONENTS OF SENSORY TRANSDUCTION SYSTEM"/>
    <property type="match status" value="1"/>
</dbReference>
<gene>
    <name evidence="5" type="ORF">FH752_02065</name>
</gene>
<dbReference type="InterPro" id="IPR003018">
    <property type="entry name" value="GAF"/>
</dbReference>
<dbReference type="FunFam" id="3.30.70.270:FF:000001">
    <property type="entry name" value="Diguanylate cyclase domain protein"/>
    <property type="match status" value="1"/>
</dbReference>
<comment type="catalytic activity">
    <reaction evidence="3">
        <text>2 GTP = 3',3'-c-di-GMP + 2 diphosphate</text>
        <dbReference type="Rhea" id="RHEA:24898"/>
        <dbReference type="ChEBI" id="CHEBI:33019"/>
        <dbReference type="ChEBI" id="CHEBI:37565"/>
        <dbReference type="ChEBI" id="CHEBI:58805"/>
        <dbReference type="EC" id="2.7.7.65"/>
    </reaction>
</comment>
<organism evidence="5 6">
    <name type="scientific">Marinobacter adhaerens</name>
    <dbReference type="NCBI Taxonomy" id="1033846"/>
    <lineage>
        <taxon>Bacteria</taxon>
        <taxon>Pseudomonadati</taxon>
        <taxon>Pseudomonadota</taxon>
        <taxon>Gammaproteobacteria</taxon>
        <taxon>Pseudomonadales</taxon>
        <taxon>Marinobacteraceae</taxon>
        <taxon>Marinobacter</taxon>
    </lineage>
</organism>
<dbReference type="InterPro" id="IPR000160">
    <property type="entry name" value="GGDEF_dom"/>
</dbReference>
<evidence type="ECO:0000313" key="5">
    <source>
        <dbReference type="EMBL" id="MTI97386.1"/>
    </source>
</evidence>
<accession>A0A844HT95</accession>
<dbReference type="CDD" id="cd01949">
    <property type="entry name" value="GGDEF"/>
    <property type="match status" value="1"/>
</dbReference>
<dbReference type="Pfam" id="PF00990">
    <property type="entry name" value="GGDEF"/>
    <property type="match status" value="1"/>
</dbReference>
<dbReference type="SUPFAM" id="SSF55781">
    <property type="entry name" value="GAF domain-like"/>
    <property type="match status" value="1"/>
</dbReference>
<dbReference type="SUPFAM" id="SSF55073">
    <property type="entry name" value="Nucleotide cyclase"/>
    <property type="match status" value="1"/>
</dbReference>
<name>A0A844HT95_9GAMM</name>
<dbReference type="Pfam" id="PF01590">
    <property type="entry name" value="GAF"/>
    <property type="match status" value="1"/>
</dbReference>
<comment type="cofactor">
    <cofactor evidence="1">
        <name>Mg(2+)</name>
        <dbReference type="ChEBI" id="CHEBI:18420"/>
    </cofactor>
</comment>
<dbReference type="Gene3D" id="3.30.450.20">
    <property type="entry name" value="PAS domain"/>
    <property type="match status" value="1"/>
</dbReference>
<dbReference type="GO" id="GO:0005886">
    <property type="term" value="C:plasma membrane"/>
    <property type="evidence" value="ECO:0007669"/>
    <property type="project" value="TreeGrafter"/>
</dbReference>
<evidence type="ECO:0000256" key="3">
    <source>
        <dbReference type="ARBA" id="ARBA00034247"/>
    </source>
</evidence>
<dbReference type="AlphaFoldDB" id="A0A844HT95"/>
<reference evidence="5 6" key="1">
    <citation type="submission" date="2019-06" db="EMBL/GenBank/DDBJ databases">
        <title>Enrichment of Autotrophic Halophilic Microorganisms from Red Sea Brine Pool Using Microbial Electrosynthesis System.</title>
        <authorList>
            <person name="Alqahtani M.F."/>
            <person name="Bajracharya S."/>
            <person name="Katuri K.P."/>
            <person name="Ali M."/>
            <person name="Saikaly P.E."/>
        </authorList>
    </citation>
    <scope>NUCLEOTIDE SEQUENCE [LARGE SCALE GENOMIC DNA]</scope>
    <source>
        <strain evidence="5">MES15</strain>
    </source>
</reference>
<dbReference type="InterPro" id="IPR050469">
    <property type="entry name" value="Diguanylate_Cyclase"/>
</dbReference>
<dbReference type="InterPro" id="IPR029016">
    <property type="entry name" value="GAF-like_dom_sf"/>
</dbReference>
<dbReference type="PROSITE" id="PS50887">
    <property type="entry name" value="GGDEF"/>
    <property type="match status" value="1"/>
</dbReference>